<dbReference type="GO" id="GO:0051301">
    <property type="term" value="P:cell division"/>
    <property type="evidence" value="ECO:0007669"/>
    <property type="project" value="UniProtKB-KW"/>
</dbReference>
<sequence>MAQVTLTVNGRSYDVTCDDGQEEQLRDLAAELDGRVQQLVRGVGQPGEARLLLLTALLLVDELRGLRAAGETESRTSEPDAAGASDQASQTELLTAMADHIETLVARHRDV</sequence>
<dbReference type="InterPro" id="IPR007838">
    <property type="entry name" value="Cell_div_ZapA-like"/>
</dbReference>
<dbReference type="PANTHER" id="PTHR34981:SF1">
    <property type="entry name" value="CELL DIVISION PROTEIN ZAPA"/>
    <property type="match status" value="1"/>
</dbReference>
<keyword evidence="3" id="KW-0963">Cytoplasm</keyword>
<evidence type="ECO:0000256" key="6">
    <source>
        <dbReference type="ARBA" id="ARBA00023306"/>
    </source>
</evidence>
<organism evidence="11 12">
    <name type="scientific">Fodinicurvata halophila</name>
    <dbReference type="NCBI Taxonomy" id="1419723"/>
    <lineage>
        <taxon>Bacteria</taxon>
        <taxon>Pseudomonadati</taxon>
        <taxon>Pseudomonadota</taxon>
        <taxon>Alphaproteobacteria</taxon>
        <taxon>Rhodospirillales</taxon>
        <taxon>Rhodovibrionaceae</taxon>
        <taxon>Fodinicurvata</taxon>
    </lineage>
</organism>
<evidence type="ECO:0000256" key="2">
    <source>
        <dbReference type="ARBA" id="ARBA00015195"/>
    </source>
</evidence>
<evidence type="ECO:0000313" key="11">
    <source>
        <dbReference type="EMBL" id="MFC4350934.1"/>
    </source>
</evidence>
<reference evidence="12" key="1">
    <citation type="journal article" date="2019" name="Int. J. Syst. Evol. Microbiol.">
        <title>The Global Catalogue of Microorganisms (GCM) 10K type strain sequencing project: providing services to taxonomists for standard genome sequencing and annotation.</title>
        <authorList>
            <consortium name="The Broad Institute Genomics Platform"/>
            <consortium name="The Broad Institute Genome Sequencing Center for Infectious Disease"/>
            <person name="Wu L."/>
            <person name="Ma J."/>
        </authorList>
    </citation>
    <scope>NUCLEOTIDE SEQUENCE [LARGE SCALE GENOMIC DNA]</scope>
    <source>
        <strain evidence="12">CECT 8472</strain>
    </source>
</reference>
<keyword evidence="4 11" id="KW-0132">Cell division</keyword>
<dbReference type="Gene3D" id="3.30.160.880">
    <property type="entry name" value="Cell division protein ZapA protomer, N-terminal domain"/>
    <property type="match status" value="1"/>
</dbReference>
<feature type="region of interest" description="Disordered" evidence="10">
    <location>
        <begin position="69"/>
        <end position="93"/>
    </location>
</feature>
<dbReference type="SUPFAM" id="SSF102829">
    <property type="entry name" value="Cell division protein ZapA-like"/>
    <property type="match status" value="1"/>
</dbReference>
<evidence type="ECO:0000256" key="3">
    <source>
        <dbReference type="ARBA" id="ARBA00022490"/>
    </source>
</evidence>
<evidence type="ECO:0000256" key="4">
    <source>
        <dbReference type="ARBA" id="ARBA00022618"/>
    </source>
</evidence>
<evidence type="ECO:0000313" key="12">
    <source>
        <dbReference type="Proteomes" id="UP001595799"/>
    </source>
</evidence>
<evidence type="ECO:0000256" key="10">
    <source>
        <dbReference type="SAM" id="MobiDB-lite"/>
    </source>
</evidence>
<comment type="function">
    <text evidence="7">Activator of cell division through the inhibition of FtsZ GTPase activity, therefore promoting FtsZ assembly into bundles of protofilaments necessary for the formation of the division Z ring. It is recruited early at mid-cell but it is not essential for cell division.</text>
</comment>
<evidence type="ECO:0000256" key="7">
    <source>
        <dbReference type="ARBA" id="ARBA00024910"/>
    </source>
</evidence>
<comment type="caution">
    <text evidence="11">The sequence shown here is derived from an EMBL/GenBank/DDBJ whole genome shotgun (WGS) entry which is preliminary data.</text>
</comment>
<protein>
    <recommendedName>
        <fullName evidence="2">Cell division protein ZapA</fullName>
    </recommendedName>
    <alternativeName>
        <fullName evidence="9">Z ring-associated protein ZapA</fullName>
    </alternativeName>
</protein>
<keyword evidence="12" id="KW-1185">Reference proteome</keyword>
<dbReference type="Pfam" id="PF05164">
    <property type="entry name" value="ZapA"/>
    <property type="match status" value="1"/>
</dbReference>
<dbReference type="EMBL" id="JBHSCW010000003">
    <property type="protein sequence ID" value="MFC4350934.1"/>
    <property type="molecule type" value="Genomic_DNA"/>
</dbReference>
<evidence type="ECO:0000256" key="9">
    <source>
        <dbReference type="ARBA" id="ARBA00033158"/>
    </source>
</evidence>
<dbReference type="PANTHER" id="PTHR34981">
    <property type="entry name" value="CELL DIVISION PROTEIN ZAPA"/>
    <property type="match status" value="1"/>
</dbReference>
<dbReference type="RefSeq" id="WP_382421277.1">
    <property type="nucleotide sequence ID" value="NZ_JBHSCW010000003.1"/>
</dbReference>
<keyword evidence="5" id="KW-0717">Septation</keyword>
<comment type="subunit">
    <text evidence="8">Homodimer. Interacts with FtsZ.</text>
</comment>
<keyword evidence="6" id="KW-0131">Cell cycle</keyword>
<evidence type="ECO:0000256" key="5">
    <source>
        <dbReference type="ARBA" id="ARBA00023210"/>
    </source>
</evidence>
<name>A0ABV8UIQ5_9PROT</name>
<evidence type="ECO:0000256" key="8">
    <source>
        <dbReference type="ARBA" id="ARBA00026068"/>
    </source>
</evidence>
<dbReference type="InterPro" id="IPR042233">
    <property type="entry name" value="Cell_div_ZapA_N"/>
</dbReference>
<gene>
    <name evidence="11" type="ORF">ACFOW6_05195</name>
</gene>
<dbReference type="Proteomes" id="UP001595799">
    <property type="component" value="Unassembled WGS sequence"/>
</dbReference>
<dbReference type="InterPro" id="IPR036192">
    <property type="entry name" value="Cell_div_ZapA-like_sf"/>
</dbReference>
<feature type="compositionally biased region" description="Basic and acidic residues" evidence="10">
    <location>
        <begin position="69"/>
        <end position="78"/>
    </location>
</feature>
<proteinExistence type="predicted"/>
<comment type="subcellular location">
    <subcellularLocation>
        <location evidence="1">Cytoplasm</location>
    </subcellularLocation>
</comment>
<accession>A0ABV8UIQ5</accession>
<evidence type="ECO:0000256" key="1">
    <source>
        <dbReference type="ARBA" id="ARBA00004496"/>
    </source>
</evidence>